<evidence type="ECO:0000313" key="3">
    <source>
        <dbReference type="EMBL" id="MFB9466584.1"/>
    </source>
</evidence>
<dbReference type="InterPro" id="IPR036291">
    <property type="entry name" value="NAD(P)-bd_dom_sf"/>
</dbReference>
<comment type="similarity">
    <text evidence="1">Belongs to the short-chain dehydrogenases/reductases (SDR) family.</text>
</comment>
<dbReference type="GO" id="GO:0016491">
    <property type="term" value="F:oxidoreductase activity"/>
    <property type="evidence" value="ECO:0007669"/>
    <property type="project" value="UniProtKB-KW"/>
</dbReference>
<dbReference type="CDD" id="cd05233">
    <property type="entry name" value="SDR_c"/>
    <property type="match status" value="1"/>
</dbReference>
<dbReference type="InterPro" id="IPR050259">
    <property type="entry name" value="SDR"/>
</dbReference>
<keyword evidence="4" id="KW-1185">Reference proteome</keyword>
<dbReference type="SUPFAM" id="SSF51735">
    <property type="entry name" value="NAD(P)-binding Rossmann-fold domains"/>
    <property type="match status" value="1"/>
</dbReference>
<protein>
    <submittedName>
        <fullName evidence="3">SDR family NAD(P)-dependent oxidoreductase</fullName>
        <ecNumber evidence="3">1.1.1.-</ecNumber>
    </submittedName>
</protein>
<dbReference type="Gene3D" id="3.40.50.720">
    <property type="entry name" value="NAD(P)-binding Rossmann-like Domain"/>
    <property type="match status" value="1"/>
</dbReference>
<comment type="caution">
    <text evidence="3">The sequence shown here is derived from an EMBL/GenBank/DDBJ whole genome shotgun (WGS) entry which is preliminary data.</text>
</comment>
<dbReference type="RefSeq" id="WP_381349564.1">
    <property type="nucleotide sequence ID" value="NZ_JBHMCY010000073.1"/>
</dbReference>
<evidence type="ECO:0000313" key="4">
    <source>
        <dbReference type="Proteomes" id="UP001589709"/>
    </source>
</evidence>
<sequence length="248" mass="26237">MPSTHQNRVAVVTGAAGGIGQAVCRRLADRGARVVAVDLEEPAETLRLLEAAGHGCIGLRADVSDPDQTRRVGEEVRNRHGRCDILVNNAGIYPRYDIDALDYATWRRVLAVNLDSQFLMVKAVLPLMKEGGWGRIVNLTSNSIGLASPGVSHYMASKMGAIGFTRGLANDVAAFGITVNAVGPTMTRTPGIVSAVPDAAQQQIAQLQAIKRVAEPDDVVGTIAFLTGEDSSFVTGQTIMADGGLTRM</sequence>
<dbReference type="Proteomes" id="UP001589709">
    <property type="component" value="Unassembled WGS sequence"/>
</dbReference>
<dbReference type="PANTHER" id="PTHR42879:SF2">
    <property type="entry name" value="3-OXOACYL-[ACYL-CARRIER-PROTEIN] REDUCTASE FABG"/>
    <property type="match status" value="1"/>
</dbReference>
<evidence type="ECO:0000259" key="2">
    <source>
        <dbReference type="SMART" id="SM00822"/>
    </source>
</evidence>
<dbReference type="EMBL" id="JBHMCY010000073">
    <property type="protein sequence ID" value="MFB9466584.1"/>
    <property type="molecule type" value="Genomic_DNA"/>
</dbReference>
<dbReference type="InterPro" id="IPR002347">
    <property type="entry name" value="SDR_fam"/>
</dbReference>
<dbReference type="InterPro" id="IPR057326">
    <property type="entry name" value="KR_dom"/>
</dbReference>
<dbReference type="Pfam" id="PF13561">
    <property type="entry name" value="adh_short_C2"/>
    <property type="match status" value="1"/>
</dbReference>
<proteinExistence type="inferred from homology"/>
<feature type="domain" description="Ketoreductase" evidence="2">
    <location>
        <begin position="8"/>
        <end position="185"/>
    </location>
</feature>
<organism evidence="3 4">
    <name type="scientific">Streptomyces cinereospinus</name>
    <dbReference type="NCBI Taxonomy" id="285561"/>
    <lineage>
        <taxon>Bacteria</taxon>
        <taxon>Bacillati</taxon>
        <taxon>Actinomycetota</taxon>
        <taxon>Actinomycetes</taxon>
        <taxon>Kitasatosporales</taxon>
        <taxon>Streptomycetaceae</taxon>
        <taxon>Streptomyces</taxon>
    </lineage>
</organism>
<dbReference type="SMART" id="SM00822">
    <property type="entry name" value="PKS_KR"/>
    <property type="match status" value="1"/>
</dbReference>
<gene>
    <name evidence="3" type="ORF">ACFF45_28725</name>
</gene>
<accession>A0ABV5N9Y0</accession>
<reference evidence="3 4" key="1">
    <citation type="submission" date="2024-09" db="EMBL/GenBank/DDBJ databases">
        <authorList>
            <person name="Sun Q."/>
            <person name="Mori K."/>
        </authorList>
    </citation>
    <scope>NUCLEOTIDE SEQUENCE [LARGE SCALE GENOMIC DNA]</scope>
    <source>
        <strain evidence="3 4">JCM 6917</strain>
    </source>
</reference>
<name>A0ABV5N9Y0_9ACTN</name>
<evidence type="ECO:0000256" key="1">
    <source>
        <dbReference type="ARBA" id="ARBA00006484"/>
    </source>
</evidence>
<dbReference type="PRINTS" id="PR00080">
    <property type="entry name" value="SDRFAMILY"/>
</dbReference>
<keyword evidence="3" id="KW-0560">Oxidoreductase</keyword>
<dbReference type="PANTHER" id="PTHR42879">
    <property type="entry name" value="3-OXOACYL-(ACYL-CARRIER-PROTEIN) REDUCTASE"/>
    <property type="match status" value="1"/>
</dbReference>
<dbReference type="PRINTS" id="PR00081">
    <property type="entry name" value="GDHRDH"/>
</dbReference>
<dbReference type="EC" id="1.1.1.-" evidence="3"/>